<name>A0A2I7SES6_9FLAO</name>
<proteinExistence type="predicted"/>
<dbReference type="RefSeq" id="WP_102994508.1">
    <property type="nucleotide sequence ID" value="NZ_CP025938.1"/>
</dbReference>
<protein>
    <submittedName>
        <fullName evidence="1">Uncharacterized protein</fullName>
    </submittedName>
</protein>
<keyword evidence="2" id="KW-1185">Reference proteome</keyword>
<dbReference type="KEGG" id="taj:C1A40_02430"/>
<evidence type="ECO:0000313" key="2">
    <source>
        <dbReference type="Proteomes" id="UP000236592"/>
    </source>
</evidence>
<organism evidence="1 2">
    <name type="scientific">Pseudotamlana carrageenivorans</name>
    <dbReference type="NCBI Taxonomy" id="2069432"/>
    <lineage>
        <taxon>Bacteria</taxon>
        <taxon>Pseudomonadati</taxon>
        <taxon>Bacteroidota</taxon>
        <taxon>Flavobacteriia</taxon>
        <taxon>Flavobacteriales</taxon>
        <taxon>Flavobacteriaceae</taxon>
        <taxon>Pseudotamlana</taxon>
    </lineage>
</organism>
<dbReference type="EMBL" id="CP025938">
    <property type="protein sequence ID" value="AUS04398.1"/>
    <property type="molecule type" value="Genomic_DNA"/>
</dbReference>
<accession>A0A2I7SES6</accession>
<dbReference type="AlphaFoldDB" id="A0A2I7SES6"/>
<evidence type="ECO:0000313" key="1">
    <source>
        <dbReference type="EMBL" id="AUS04398.1"/>
    </source>
</evidence>
<reference evidence="2" key="1">
    <citation type="submission" date="2018-01" db="EMBL/GenBank/DDBJ databases">
        <title>Complete genome of Tamlana sp. UJ94.</title>
        <authorList>
            <person name="Jung J."/>
            <person name="Chung D."/>
            <person name="Bae S.S."/>
            <person name="Baek K."/>
        </authorList>
    </citation>
    <scope>NUCLEOTIDE SEQUENCE [LARGE SCALE GENOMIC DNA]</scope>
    <source>
        <strain evidence="2">UJ94</strain>
    </source>
</reference>
<gene>
    <name evidence="1" type="ORF">C1A40_02430</name>
</gene>
<dbReference type="Proteomes" id="UP000236592">
    <property type="component" value="Chromosome"/>
</dbReference>
<dbReference type="OrthoDB" id="1371644at2"/>
<sequence length="62" mass="7079">MAEITLKYDARNSLAKKTLDYILKLGVFKKVTGIDEALEDEKKGRVTSHASVDDYFKKMKLN</sequence>